<name>A0A2T0PYC7_9ACTN</name>
<proteinExistence type="predicted"/>
<dbReference type="GO" id="GO:0005829">
    <property type="term" value="C:cytosol"/>
    <property type="evidence" value="ECO:0007669"/>
    <property type="project" value="TreeGrafter"/>
</dbReference>
<dbReference type="InterPro" id="IPR037407">
    <property type="entry name" value="MLP_fam"/>
</dbReference>
<dbReference type="EMBL" id="PVZC01000007">
    <property type="protein sequence ID" value="PRX96530.1"/>
    <property type="molecule type" value="Genomic_DNA"/>
</dbReference>
<dbReference type="PANTHER" id="PTHR38444">
    <property type="entry name" value="ENTEROBACTIN BIOSYNTHESIS PROTEIN YBDZ"/>
    <property type="match status" value="1"/>
</dbReference>
<dbReference type="OrthoDB" id="7584480at2"/>
<keyword evidence="4" id="KW-1185">Reference proteome</keyword>
<evidence type="ECO:0000313" key="4">
    <source>
        <dbReference type="Proteomes" id="UP000237846"/>
    </source>
</evidence>
<dbReference type="GO" id="GO:0019290">
    <property type="term" value="P:siderophore biosynthetic process"/>
    <property type="evidence" value="ECO:0007669"/>
    <property type="project" value="TreeGrafter"/>
</dbReference>
<evidence type="ECO:0000256" key="1">
    <source>
        <dbReference type="SAM" id="MobiDB-lite"/>
    </source>
</evidence>
<reference evidence="3 4" key="1">
    <citation type="submission" date="2018-03" db="EMBL/GenBank/DDBJ databases">
        <title>Genomic Encyclopedia of Archaeal and Bacterial Type Strains, Phase II (KMG-II): from individual species to whole genera.</title>
        <authorList>
            <person name="Goeker M."/>
        </authorList>
    </citation>
    <scope>NUCLEOTIDE SEQUENCE [LARGE SCALE GENOMIC DNA]</scope>
    <source>
        <strain evidence="3 4">DSM 45601</strain>
    </source>
</reference>
<protein>
    <submittedName>
        <fullName evidence="3">Uncharacterized protein YbdZ (MbtH family)</fullName>
    </submittedName>
</protein>
<organism evidence="3 4">
    <name type="scientific">Allonocardiopsis opalescens</name>
    <dbReference type="NCBI Taxonomy" id="1144618"/>
    <lineage>
        <taxon>Bacteria</taxon>
        <taxon>Bacillati</taxon>
        <taxon>Actinomycetota</taxon>
        <taxon>Actinomycetes</taxon>
        <taxon>Streptosporangiales</taxon>
        <taxon>Allonocardiopsis</taxon>
    </lineage>
</organism>
<dbReference type="InterPro" id="IPR005153">
    <property type="entry name" value="MbtH-like_dom"/>
</dbReference>
<dbReference type="SUPFAM" id="SSF160582">
    <property type="entry name" value="MbtH-like"/>
    <property type="match status" value="1"/>
</dbReference>
<dbReference type="RefSeq" id="WP_106249786.1">
    <property type="nucleotide sequence ID" value="NZ_PVZC01000007.1"/>
</dbReference>
<evidence type="ECO:0000259" key="2">
    <source>
        <dbReference type="SMART" id="SM00923"/>
    </source>
</evidence>
<accession>A0A2T0PYC7</accession>
<evidence type="ECO:0000313" key="3">
    <source>
        <dbReference type="EMBL" id="PRX96530.1"/>
    </source>
</evidence>
<gene>
    <name evidence="3" type="ORF">CLV72_10753</name>
</gene>
<dbReference type="Proteomes" id="UP000237846">
    <property type="component" value="Unassembled WGS sequence"/>
</dbReference>
<feature type="compositionally biased region" description="Pro residues" evidence="1">
    <location>
        <begin position="75"/>
        <end position="84"/>
    </location>
</feature>
<feature type="region of interest" description="Disordered" evidence="1">
    <location>
        <begin position="65"/>
        <end position="84"/>
    </location>
</feature>
<feature type="domain" description="MbtH-like" evidence="2">
    <location>
        <begin position="3"/>
        <end position="50"/>
    </location>
</feature>
<sequence>MANTEDGLQRVVVNHEEQYSIWPADREPPEGWTAEGFQGDRESCVAYIDQVWTDMRPLSLRRAMEEAARGGGPDVEPPAAPAGPPLPDRLAGAEHRVDVVLRPEPSAERLRAAVERGYLHLRFPDTDGGTEVGVALHPRDAALAEESGRITLSGEFTLDFTPLHCTALIDTAAYSGSARVERR</sequence>
<comment type="caution">
    <text evidence="3">The sequence shown here is derived from an EMBL/GenBank/DDBJ whole genome shotgun (WGS) entry which is preliminary data.</text>
</comment>
<dbReference type="InterPro" id="IPR038020">
    <property type="entry name" value="MbtH-like_sf"/>
</dbReference>
<dbReference type="Pfam" id="PF03621">
    <property type="entry name" value="MbtH"/>
    <property type="match status" value="1"/>
</dbReference>
<dbReference type="SMART" id="SM00923">
    <property type="entry name" value="MbtH"/>
    <property type="match status" value="1"/>
</dbReference>
<dbReference type="AlphaFoldDB" id="A0A2T0PYC7"/>
<dbReference type="Gene3D" id="3.90.820.10">
    <property type="entry name" value="Structural Genomics, Unknown Function 30-nov-00 1gh9 Mol_id"/>
    <property type="match status" value="1"/>
</dbReference>
<dbReference type="PANTHER" id="PTHR38444:SF1">
    <property type="entry name" value="ENTEROBACTIN BIOSYNTHESIS PROTEIN YBDZ"/>
    <property type="match status" value="1"/>
</dbReference>